<dbReference type="Pfam" id="PF11845">
    <property type="entry name" value="Tll0287-like"/>
    <property type="match status" value="1"/>
</dbReference>
<name>A0A7U6JL54_9GAMM</name>
<evidence type="ECO:0000313" key="3">
    <source>
        <dbReference type="EMBL" id="BAO45580.1"/>
    </source>
</evidence>
<accession>A0A7U6JL54</accession>
<dbReference type="EMBL" id="AP012273">
    <property type="protein sequence ID" value="BAO45580.1"/>
    <property type="molecule type" value="Genomic_DNA"/>
</dbReference>
<feature type="signal peptide" evidence="1">
    <location>
        <begin position="1"/>
        <end position="20"/>
    </location>
</feature>
<organism evidence="3 4">
    <name type="scientific">Thiolapillus brandeum</name>
    <dbReference type="NCBI Taxonomy" id="1076588"/>
    <lineage>
        <taxon>Bacteria</taxon>
        <taxon>Pseudomonadati</taxon>
        <taxon>Pseudomonadota</taxon>
        <taxon>Gammaproteobacteria</taxon>
        <taxon>Chromatiales</taxon>
        <taxon>Sedimenticolaceae</taxon>
        <taxon>Thiolapillus</taxon>
    </lineage>
</organism>
<dbReference type="InterPro" id="IPR021796">
    <property type="entry name" value="Tll0287-like_dom"/>
</dbReference>
<proteinExistence type="predicted"/>
<dbReference type="AlphaFoldDB" id="A0A7U6JL54"/>
<sequence length="191" mass="21944">MIKKIVLAAVICSVPASVYAVSIDQQSWVAEARELVKKFGHKLKRARKEGLSEGGESKALEVCHLKAPDIAIELSDETPWTVRRTTMQTRDLDNAPDKWEMKVLEEFSRRKKEGQLKSNREFYEIVDYDGQPYFRYMRAILITKSCLKCHGEHIRAQVSSQLDSLYPFDQATGYREGDLRGAYTLRRKIGD</sequence>
<evidence type="ECO:0000313" key="4">
    <source>
        <dbReference type="Proteomes" id="UP000031631"/>
    </source>
</evidence>
<dbReference type="OrthoDB" id="9797588at2"/>
<evidence type="ECO:0000259" key="2">
    <source>
        <dbReference type="Pfam" id="PF11845"/>
    </source>
</evidence>
<reference evidence="3 4" key="1">
    <citation type="journal article" date="2014" name="PLoS ONE">
        <title>Physiological and genomic features of a novel sulfur-oxidizing gammaproteobacterium belonging to a previously uncultivated symbiotic lineage isolated from a hydrothermal vent.</title>
        <authorList>
            <person name="Nunoura T."/>
            <person name="Takaki Y."/>
            <person name="Kazama H."/>
            <person name="Kakuta J."/>
            <person name="Shimamura S."/>
            <person name="Makita H."/>
            <person name="Hirai M."/>
            <person name="Miyazaki M."/>
            <person name="Takai K."/>
        </authorList>
    </citation>
    <scope>NUCLEOTIDE SEQUENCE [LARGE SCALE GENOMIC DNA]</scope>
    <source>
        <strain evidence="3 4">Hiromi1</strain>
    </source>
</reference>
<keyword evidence="1" id="KW-0732">Signal</keyword>
<gene>
    <name evidence="3" type="ORF">TBH_C2674</name>
</gene>
<keyword evidence="4" id="KW-1185">Reference proteome</keyword>
<feature type="domain" description="Tll0287-like" evidence="2">
    <location>
        <begin position="51"/>
        <end position="185"/>
    </location>
</feature>
<dbReference type="KEGG" id="tbn:TBH_C2674"/>
<feature type="chain" id="PRO_5031154864" description="Tll0287-like domain-containing protein" evidence="1">
    <location>
        <begin position="21"/>
        <end position="191"/>
    </location>
</feature>
<evidence type="ECO:0000256" key="1">
    <source>
        <dbReference type="SAM" id="SignalP"/>
    </source>
</evidence>
<protein>
    <recommendedName>
        <fullName evidence="2">Tll0287-like domain-containing protein</fullName>
    </recommendedName>
</protein>
<dbReference type="Proteomes" id="UP000031631">
    <property type="component" value="Chromosome"/>
</dbReference>